<evidence type="ECO:0000313" key="4">
    <source>
        <dbReference type="Proteomes" id="UP001500827"/>
    </source>
</evidence>
<reference evidence="4" key="1">
    <citation type="journal article" date="2019" name="Int. J. Syst. Evol. Microbiol.">
        <title>The Global Catalogue of Microorganisms (GCM) 10K type strain sequencing project: providing services to taxonomists for standard genome sequencing and annotation.</title>
        <authorList>
            <consortium name="The Broad Institute Genomics Platform"/>
            <consortium name="The Broad Institute Genome Sequencing Center for Infectious Disease"/>
            <person name="Wu L."/>
            <person name="Ma J."/>
        </authorList>
    </citation>
    <scope>NUCLEOTIDE SEQUENCE [LARGE SCALE GENOMIC DNA]</scope>
    <source>
        <strain evidence="4">JCM 17543</strain>
    </source>
</reference>
<dbReference type="RefSeq" id="WP_344699672.1">
    <property type="nucleotide sequence ID" value="NZ_BAABBM010000001.1"/>
</dbReference>
<sequence>MRTFLILASLAAAASPAGAATRNFGVSSFDKIRVEGPYRIKLTVGVPVSAKATGSSTAALDRVSIETQGSTLIVHPNRSTWGGYPGGDPGPIAIEIGTHDLVSAWLNGSGALDINKVKGLTFDLSVQGSGSTTIAQVDVDQLNVSIGGTANASLAGRAAKITAVIRGMSSLDATALTSKDATFGAEGAATIKAVVTNSAKIDGSGPGTIVLTGRPACTVRVSGSTSVSGCKSSQ</sequence>
<dbReference type="EMBL" id="BAABBM010000001">
    <property type="protein sequence ID" value="GAA3902353.1"/>
    <property type="molecule type" value="Genomic_DNA"/>
</dbReference>
<dbReference type="InterPro" id="IPR021255">
    <property type="entry name" value="DUF2807"/>
</dbReference>
<evidence type="ECO:0000313" key="3">
    <source>
        <dbReference type="EMBL" id="GAA3902353.1"/>
    </source>
</evidence>
<gene>
    <name evidence="3" type="ORF">GCM10022276_21330</name>
</gene>
<dbReference type="Pfam" id="PF10988">
    <property type="entry name" value="DUF2807"/>
    <property type="match status" value="1"/>
</dbReference>
<dbReference type="Proteomes" id="UP001500827">
    <property type="component" value="Unassembled WGS sequence"/>
</dbReference>
<feature type="signal peptide" evidence="1">
    <location>
        <begin position="1"/>
        <end position="19"/>
    </location>
</feature>
<evidence type="ECO:0000256" key="1">
    <source>
        <dbReference type="SAM" id="SignalP"/>
    </source>
</evidence>
<keyword evidence="4" id="KW-1185">Reference proteome</keyword>
<feature type="chain" id="PRO_5045589982" description="Putative auto-transporter adhesin head GIN domain-containing protein" evidence="1">
    <location>
        <begin position="20"/>
        <end position="234"/>
    </location>
</feature>
<dbReference type="Gene3D" id="2.160.20.120">
    <property type="match status" value="1"/>
</dbReference>
<name>A0ABP7LMF9_9SPHN</name>
<accession>A0ABP7LMF9</accession>
<evidence type="ECO:0000259" key="2">
    <source>
        <dbReference type="Pfam" id="PF10988"/>
    </source>
</evidence>
<feature type="domain" description="Putative auto-transporter adhesin head GIN" evidence="2">
    <location>
        <begin position="29"/>
        <end position="215"/>
    </location>
</feature>
<organism evidence="3 4">
    <name type="scientific">Sphingomonas limnosediminicola</name>
    <dbReference type="NCBI Taxonomy" id="940133"/>
    <lineage>
        <taxon>Bacteria</taxon>
        <taxon>Pseudomonadati</taxon>
        <taxon>Pseudomonadota</taxon>
        <taxon>Alphaproteobacteria</taxon>
        <taxon>Sphingomonadales</taxon>
        <taxon>Sphingomonadaceae</taxon>
        <taxon>Sphingomonas</taxon>
    </lineage>
</organism>
<keyword evidence="1" id="KW-0732">Signal</keyword>
<proteinExistence type="predicted"/>
<protein>
    <recommendedName>
        <fullName evidence="2">Putative auto-transporter adhesin head GIN domain-containing protein</fullName>
    </recommendedName>
</protein>
<comment type="caution">
    <text evidence="3">The sequence shown here is derived from an EMBL/GenBank/DDBJ whole genome shotgun (WGS) entry which is preliminary data.</text>
</comment>